<name>A0A1L6Z4Z6_9CAUD</name>
<protein>
    <submittedName>
        <fullName evidence="1">Uncharacterized protein</fullName>
    </submittedName>
</protein>
<keyword evidence="2" id="KW-1185">Reference proteome</keyword>
<reference evidence="1" key="1">
    <citation type="submission" date="2017-01" db="EMBL/GenBank/DDBJ databases">
        <title>Complete Genome Sequence of two Novel Multi-drug resistant Klebsiella pneumoniae Phage vB_Kpn_IME260.</title>
        <authorList>
            <person name="Xing S."/>
            <person name="Pan X."/>
            <person name="Sun Q."/>
            <person name="Pei G."/>
            <person name="Mi Z."/>
            <person name="An X."/>
            <person name="Tong Y."/>
        </authorList>
    </citation>
    <scope>NUCLEOTIDE SEQUENCE [LARGE SCALE GENOMIC DNA]</scope>
</reference>
<dbReference type="RefSeq" id="YP_009597408.1">
    <property type="nucleotide sequence ID" value="NC_041899.1"/>
</dbReference>
<proteinExistence type="predicted"/>
<sequence>MKLESRYIVFKQSDAAKYLTSTAIREINDSLSLIFKGREADGKVGFPNYLVLEEDWPEYPIAKEALEGRIVLEEFNKRAEKKRGAKAAEDHYKQHQSTELLRGVSPFCAGWNDYMRRLVIEE</sequence>
<dbReference type="Proteomes" id="UP000225617">
    <property type="component" value="Segment"/>
</dbReference>
<evidence type="ECO:0000313" key="1">
    <source>
        <dbReference type="EMBL" id="APT41075.1"/>
    </source>
</evidence>
<dbReference type="GeneID" id="40073039"/>
<dbReference type="EMBL" id="KX845404">
    <property type="protein sequence ID" value="APT41075.1"/>
    <property type="molecule type" value="Genomic_DNA"/>
</dbReference>
<dbReference type="OrthoDB" id="16226at10239"/>
<accession>A0A1L6Z4Z6</accession>
<organism evidence="1 2">
    <name type="scientific">Klebsiella phage vB_Kpn_IME260</name>
    <dbReference type="NCBI Taxonomy" id="1912318"/>
    <lineage>
        <taxon>Viruses</taxon>
        <taxon>Duplodnaviria</taxon>
        <taxon>Heunggongvirae</taxon>
        <taxon>Uroviricota</taxon>
        <taxon>Caudoviricetes</taxon>
        <taxon>Demerecviridae</taxon>
        <taxon>Sugarlandvirus</taxon>
        <taxon>Sugarlandvirus IME260</taxon>
    </lineage>
</organism>
<dbReference type="KEGG" id="vg:40073039"/>
<evidence type="ECO:0000313" key="2">
    <source>
        <dbReference type="Proteomes" id="UP000225617"/>
    </source>
</evidence>